<keyword evidence="1" id="KW-0175">Coiled coil</keyword>
<evidence type="ECO:0000256" key="1">
    <source>
        <dbReference type="SAM" id="Coils"/>
    </source>
</evidence>
<gene>
    <name evidence="3" type="ORF">BaRGS_00013692</name>
</gene>
<name>A0ABD0L6Q9_9CAEN</name>
<evidence type="ECO:0000313" key="4">
    <source>
        <dbReference type="Proteomes" id="UP001519460"/>
    </source>
</evidence>
<evidence type="ECO:0000256" key="2">
    <source>
        <dbReference type="SAM" id="MobiDB-lite"/>
    </source>
</evidence>
<comment type="caution">
    <text evidence="3">The sequence shown here is derived from an EMBL/GenBank/DDBJ whole genome shotgun (WGS) entry which is preliminary data.</text>
</comment>
<keyword evidence="4" id="KW-1185">Reference proteome</keyword>
<proteinExistence type="predicted"/>
<sequence>MIPRTSIEEANKHLNLLHSRVADLEKTVKEQHEALIAKDEFLQNKVSELSAAKDEEIVGLQQKLDESERTVTVLKKQMEEKDQELAKLHYKFNNLKTLLAHKTNVRHLLKAMEEAEAKVMGMLLDAPLHGSPSDTVTPNGFGEPHAEYTDNDIKSRRRGSGKSQKPPGKEFYL</sequence>
<reference evidence="3 4" key="1">
    <citation type="journal article" date="2023" name="Sci. Data">
        <title>Genome assembly of the Korean intertidal mud-creeper Batillaria attramentaria.</title>
        <authorList>
            <person name="Patra A.K."/>
            <person name="Ho P.T."/>
            <person name="Jun S."/>
            <person name="Lee S.J."/>
            <person name="Kim Y."/>
            <person name="Won Y.J."/>
        </authorList>
    </citation>
    <scope>NUCLEOTIDE SEQUENCE [LARGE SCALE GENOMIC DNA]</scope>
    <source>
        <strain evidence="3">Wonlab-2016</strain>
    </source>
</reference>
<accession>A0ABD0L6Q9</accession>
<protein>
    <submittedName>
        <fullName evidence="3">Uncharacterized protein</fullName>
    </submittedName>
</protein>
<feature type="coiled-coil region" evidence="1">
    <location>
        <begin position="7"/>
        <end position="118"/>
    </location>
</feature>
<feature type="compositionally biased region" description="Basic and acidic residues" evidence="2">
    <location>
        <begin position="144"/>
        <end position="154"/>
    </location>
</feature>
<dbReference type="AlphaFoldDB" id="A0ABD0L6Q9"/>
<dbReference type="Proteomes" id="UP001519460">
    <property type="component" value="Unassembled WGS sequence"/>
</dbReference>
<evidence type="ECO:0000313" key="3">
    <source>
        <dbReference type="EMBL" id="KAK7495052.1"/>
    </source>
</evidence>
<organism evidence="3 4">
    <name type="scientific">Batillaria attramentaria</name>
    <dbReference type="NCBI Taxonomy" id="370345"/>
    <lineage>
        <taxon>Eukaryota</taxon>
        <taxon>Metazoa</taxon>
        <taxon>Spiralia</taxon>
        <taxon>Lophotrochozoa</taxon>
        <taxon>Mollusca</taxon>
        <taxon>Gastropoda</taxon>
        <taxon>Caenogastropoda</taxon>
        <taxon>Sorbeoconcha</taxon>
        <taxon>Cerithioidea</taxon>
        <taxon>Batillariidae</taxon>
        <taxon>Batillaria</taxon>
    </lineage>
</organism>
<dbReference type="EMBL" id="JACVVK020000078">
    <property type="protein sequence ID" value="KAK7495052.1"/>
    <property type="molecule type" value="Genomic_DNA"/>
</dbReference>
<feature type="region of interest" description="Disordered" evidence="2">
    <location>
        <begin position="130"/>
        <end position="173"/>
    </location>
</feature>